<comment type="caution">
    <text evidence="11">The sequence shown here is derived from an EMBL/GenBank/DDBJ whole genome shotgun (WGS) entry which is preliminary data.</text>
</comment>
<sequence length="208" mass="23648">MPDLRGFPAFLLRPLGLWLSRFQRRGTGAVTALLKISKLIDALSSLVGRIGDYLVLLCCLISAGNALVRYTFHYSSNAWLEIQWYLFAYVVMLGSSYTLCRNEHIRVDLIYGAVSERKRLWIDVIGFTFFMLPICVICAVLCWPFFERSFLLGEMSENAGGLIRWPVKFMIFIGFVLLAVQGFSELVKRIAALRGDIQISTDYEKPAQ</sequence>
<evidence type="ECO:0000256" key="3">
    <source>
        <dbReference type="ARBA" id="ARBA00022475"/>
    </source>
</evidence>
<dbReference type="Proteomes" id="UP000584824">
    <property type="component" value="Unassembled WGS sequence"/>
</dbReference>
<dbReference type="Pfam" id="PF04290">
    <property type="entry name" value="DctQ"/>
    <property type="match status" value="1"/>
</dbReference>
<dbReference type="PANTHER" id="PTHR35011">
    <property type="entry name" value="2,3-DIKETO-L-GULONATE TRAP TRANSPORTER SMALL PERMEASE PROTEIN YIAM"/>
    <property type="match status" value="1"/>
</dbReference>
<feature type="transmembrane region" description="Helical" evidence="9">
    <location>
        <begin position="53"/>
        <end position="70"/>
    </location>
</feature>
<evidence type="ECO:0000256" key="7">
    <source>
        <dbReference type="ARBA" id="ARBA00023136"/>
    </source>
</evidence>
<feature type="transmembrane region" description="Helical" evidence="9">
    <location>
        <begin position="166"/>
        <end position="184"/>
    </location>
</feature>
<evidence type="ECO:0000256" key="8">
    <source>
        <dbReference type="ARBA" id="ARBA00038436"/>
    </source>
</evidence>
<keyword evidence="7 9" id="KW-0472">Membrane</keyword>
<proteinExistence type="inferred from homology"/>
<evidence type="ECO:0000256" key="5">
    <source>
        <dbReference type="ARBA" id="ARBA00022692"/>
    </source>
</evidence>
<comment type="similarity">
    <text evidence="8 9">Belongs to the TRAP transporter small permease family.</text>
</comment>
<comment type="subunit">
    <text evidence="9">The complex comprises the extracytoplasmic solute receptor protein and the two transmembrane proteins.</text>
</comment>
<keyword evidence="6 9" id="KW-1133">Transmembrane helix</keyword>
<evidence type="ECO:0000256" key="9">
    <source>
        <dbReference type="RuleBase" id="RU369079"/>
    </source>
</evidence>
<feature type="transmembrane region" description="Helical" evidence="9">
    <location>
        <begin position="82"/>
        <end position="100"/>
    </location>
</feature>
<keyword evidence="5 9" id="KW-0812">Transmembrane</keyword>
<dbReference type="AlphaFoldDB" id="A0A7W6P0V9"/>
<dbReference type="GO" id="GO:0022857">
    <property type="term" value="F:transmembrane transporter activity"/>
    <property type="evidence" value="ECO:0007669"/>
    <property type="project" value="UniProtKB-UniRule"/>
</dbReference>
<reference evidence="11 12" key="1">
    <citation type="submission" date="2020-08" db="EMBL/GenBank/DDBJ databases">
        <title>Genomic Encyclopedia of Type Strains, Phase IV (KMG-IV): sequencing the most valuable type-strain genomes for metagenomic binning, comparative biology and taxonomic classification.</title>
        <authorList>
            <person name="Goeker M."/>
        </authorList>
    </citation>
    <scope>NUCLEOTIDE SEQUENCE [LARGE SCALE GENOMIC DNA]</scope>
    <source>
        <strain evidence="11 12">DSM 26385</strain>
    </source>
</reference>
<keyword evidence="4 9" id="KW-0997">Cell inner membrane</keyword>
<dbReference type="InterPro" id="IPR055348">
    <property type="entry name" value="DctQ"/>
</dbReference>
<comment type="subcellular location">
    <subcellularLocation>
        <location evidence="1 9">Cell inner membrane</location>
        <topology evidence="1 9">Multi-pass membrane protein</topology>
    </subcellularLocation>
</comment>
<evidence type="ECO:0000259" key="10">
    <source>
        <dbReference type="Pfam" id="PF04290"/>
    </source>
</evidence>
<evidence type="ECO:0000256" key="4">
    <source>
        <dbReference type="ARBA" id="ARBA00022519"/>
    </source>
</evidence>
<name>A0A7W6P0V9_9HYPH</name>
<keyword evidence="2 9" id="KW-0813">Transport</keyword>
<comment type="function">
    <text evidence="9">Part of the tripartite ATP-independent periplasmic (TRAP) transport system.</text>
</comment>
<protein>
    <recommendedName>
        <fullName evidence="9">TRAP transporter small permease protein</fullName>
    </recommendedName>
</protein>
<gene>
    <name evidence="11" type="ORF">GGQ66_000642</name>
</gene>
<evidence type="ECO:0000256" key="6">
    <source>
        <dbReference type="ARBA" id="ARBA00022989"/>
    </source>
</evidence>
<dbReference type="InterPro" id="IPR007387">
    <property type="entry name" value="TRAP_DctQ"/>
</dbReference>
<feature type="transmembrane region" description="Helical" evidence="9">
    <location>
        <begin position="120"/>
        <end position="146"/>
    </location>
</feature>
<organism evidence="11 12">
    <name type="scientific">Allorhizobium borbori</name>
    <dbReference type="NCBI Taxonomy" id="485907"/>
    <lineage>
        <taxon>Bacteria</taxon>
        <taxon>Pseudomonadati</taxon>
        <taxon>Pseudomonadota</taxon>
        <taxon>Alphaproteobacteria</taxon>
        <taxon>Hyphomicrobiales</taxon>
        <taxon>Rhizobiaceae</taxon>
        <taxon>Rhizobium/Agrobacterium group</taxon>
        <taxon>Allorhizobium</taxon>
    </lineage>
</organism>
<feature type="domain" description="Tripartite ATP-independent periplasmic transporters DctQ component" evidence="10">
    <location>
        <begin position="59"/>
        <end position="190"/>
    </location>
</feature>
<dbReference type="PANTHER" id="PTHR35011:SF4">
    <property type="entry name" value="SLL1102 PROTEIN"/>
    <property type="match status" value="1"/>
</dbReference>
<keyword evidence="3" id="KW-1003">Cell membrane</keyword>
<evidence type="ECO:0000313" key="11">
    <source>
        <dbReference type="EMBL" id="MBB4102114.1"/>
    </source>
</evidence>
<evidence type="ECO:0000256" key="1">
    <source>
        <dbReference type="ARBA" id="ARBA00004429"/>
    </source>
</evidence>
<dbReference type="GO" id="GO:0005886">
    <property type="term" value="C:plasma membrane"/>
    <property type="evidence" value="ECO:0007669"/>
    <property type="project" value="UniProtKB-SubCell"/>
</dbReference>
<evidence type="ECO:0000256" key="2">
    <source>
        <dbReference type="ARBA" id="ARBA00022448"/>
    </source>
</evidence>
<evidence type="ECO:0000313" key="12">
    <source>
        <dbReference type="Proteomes" id="UP000584824"/>
    </source>
</evidence>
<accession>A0A7W6P0V9</accession>
<dbReference type="EMBL" id="JACIDU010000002">
    <property type="protein sequence ID" value="MBB4102114.1"/>
    <property type="molecule type" value="Genomic_DNA"/>
</dbReference>
<keyword evidence="12" id="KW-1185">Reference proteome</keyword>